<keyword evidence="1" id="KW-0175">Coiled coil</keyword>
<dbReference type="AlphaFoldDB" id="A0A8X9A798"/>
<accession>A0A8X9A798</accession>
<proteinExistence type="predicted"/>
<organism evidence="2">
    <name type="scientific">Salvia splendens</name>
    <name type="common">Scarlet sage</name>
    <dbReference type="NCBI Taxonomy" id="180675"/>
    <lineage>
        <taxon>Eukaryota</taxon>
        <taxon>Viridiplantae</taxon>
        <taxon>Streptophyta</taxon>
        <taxon>Embryophyta</taxon>
        <taxon>Tracheophyta</taxon>
        <taxon>Spermatophyta</taxon>
        <taxon>Magnoliopsida</taxon>
        <taxon>eudicotyledons</taxon>
        <taxon>Gunneridae</taxon>
        <taxon>Pentapetalae</taxon>
        <taxon>asterids</taxon>
        <taxon>lamiids</taxon>
        <taxon>Lamiales</taxon>
        <taxon>Lamiaceae</taxon>
        <taxon>Nepetoideae</taxon>
        <taxon>Mentheae</taxon>
        <taxon>Salviinae</taxon>
        <taxon>Salvia</taxon>
        <taxon>Salvia subgen. Calosphace</taxon>
        <taxon>core Calosphace</taxon>
    </lineage>
</organism>
<dbReference type="EMBL" id="PNBA02000003">
    <property type="protein sequence ID" value="KAG6431068.1"/>
    <property type="molecule type" value="Genomic_DNA"/>
</dbReference>
<reference evidence="2" key="1">
    <citation type="submission" date="2018-01" db="EMBL/GenBank/DDBJ databases">
        <authorList>
            <person name="Mao J.F."/>
        </authorList>
    </citation>
    <scope>NUCLEOTIDE SEQUENCE</scope>
    <source>
        <strain evidence="2">Huo1</strain>
        <tissue evidence="2">Leaf</tissue>
    </source>
</reference>
<keyword evidence="3" id="KW-1185">Reference proteome</keyword>
<dbReference type="Proteomes" id="UP000298416">
    <property type="component" value="Unassembled WGS sequence"/>
</dbReference>
<evidence type="ECO:0000256" key="1">
    <source>
        <dbReference type="SAM" id="Coils"/>
    </source>
</evidence>
<comment type="caution">
    <text evidence="2">The sequence shown here is derived from an EMBL/GenBank/DDBJ whole genome shotgun (WGS) entry which is preliminary data.</text>
</comment>
<gene>
    <name evidence="2" type="ORF">SASPL_109143</name>
</gene>
<evidence type="ECO:0000313" key="2">
    <source>
        <dbReference type="EMBL" id="KAG6431068.1"/>
    </source>
</evidence>
<evidence type="ECO:0000313" key="3">
    <source>
        <dbReference type="Proteomes" id="UP000298416"/>
    </source>
</evidence>
<feature type="coiled-coil region" evidence="1">
    <location>
        <begin position="144"/>
        <end position="171"/>
    </location>
</feature>
<protein>
    <submittedName>
        <fullName evidence="2">Uncharacterized protein</fullName>
    </submittedName>
</protein>
<name>A0A8X9A798_SALSN</name>
<reference evidence="2" key="2">
    <citation type="submission" date="2020-08" db="EMBL/GenBank/DDBJ databases">
        <title>Plant Genome Project.</title>
        <authorList>
            <person name="Zhang R.-G."/>
        </authorList>
    </citation>
    <scope>NUCLEOTIDE SEQUENCE</scope>
    <source>
        <strain evidence="2">Huo1</strain>
        <tissue evidence="2">Leaf</tissue>
    </source>
</reference>
<sequence length="183" mass="20049">MKSNLSITAPLSVPPLGSATTRILLQAPIISTHKKNFAIKAAASSSSSTNAPNPFLPHLKAASCAVIFSAATFWKLPAPALAQLPIPSDSIGALKALLEEKLDDCDDYESLSLLWKLAAAEPENENNALEVAEREMKPKEARDVRMIMAQMKFLQKEMEEAMRSYDVMAKEDDPLDFRPCFTV</sequence>